<gene>
    <name evidence="2" type="ORF">BDK92_7168</name>
</gene>
<name>A0A495JUM1_9ACTN</name>
<organism evidence="2 3">
    <name type="scientific">Micromonospora pisi</name>
    <dbReference type="NCBI Taxonomy" id="589240"/>
    <lineage>
        <taxon>Bacteria</taxon>
        <taxon>Bacillati</taxon>
        <taxon>Actinomycetota</taxon>
        <taxon>Actinomycetes</taxon>
        <taxon>Micromonosporales</taxon>
        <taxon>Micromonosporaceae</taxon>
        <taxon>Micromonospora</taxon>
    </lineage>
</organism>
<proteinExistence type="predicted"/>
<sequence>MNTVIVTPADRRTNRIDARSNRRRRIQPTNDRHANLRPQPLNRPARRNTAAAAIAESLNGVTV</sequence>
<keyword evidence="3" id="KW-1185">Reference proteome</keyword>
<dbReference type="Proteomes" id="UP000277671">
    <property type="component" value="Unassembled WGS sequence"/>
</dbReference>
<dbReference type="AlphaFoldDB" id="A0A495JUM1"/>
<dbReference type="EMBL" id="RBKT01000001">
    <property type="protein sequence ID" value="RKR92690.1"/>
    <property type="molecule type" value="Genomic_DNA"/>
</dbReference>
<accession>A0A495JUM1</accession>
<dbReference type="RefSeq" id="WP_121160644.1">
    <property type="nucleotide sequence ID" value="NZ_RBKT01000001.1"/>
</dbReference>
<evidence type="ECO:0000313" key="3">
    <source>
        <dbReference type="Proteomes" id="UP000277671"/>
    </source>
</evidence>
<reference evidence="2 3" key="1">
    <citation type="submission" date="2018-10" db="EMBL/GenBank/DDBJ databases">
        <title>Sequencing the genomes of 1000 actinobacteria strains.</title>
        <authorList>
            <person name="Klenk H.-P."/>
        </authorList>
    </citation>
    <scope>NUCLEOTIDE SEQUENCE [LARGE SCALE GENOMIC DNA]</scope>
    <source>
        <strain evidence="2 3">DSM 45175</strain>
    </source>
</reference>
<comment type="caution">
    <text evidence="2">The sequence shown here is derived from an EMBL/GenBank/DDBJ whole genome shotgun (WGS) entry which is preliminary data.</text>
</comment>
<evidence type="ECO:0000256" key="1">
    <source>
        <dbReference type="SAM" id="MobiDB-lite"/>
    </source>
</evidence>
<protein>
    <submittedName>
        <fullName evidence="2">Uncharacterized protein</fullName>
    </submittedName>
</protein>
<evidence type="ECO:0000313" key="2">
    <source>
        <dbReference type="EMBL" id="RKR92690.1"/>
    </source>
</evidence>
<feature type="region of interest" description="Disordered" evidence="1">
    <location>
        <begin position="15"/>
        <end position="49"/>
    </location>
</feature>